<reference evidence="2 3" key="1">
    <citation type="journal article" date="2018" name="Mol. Plant">
        <title>The genome of Artemisia annua provides insight into the evolution of Asteraceae family and artemisinin biosynthesis.</title>
        <authorList>
            <person name="Shen Q."/>
            <person name="Zhang L."/>
            <person name="Liao Z."/>
            <person name="Wang S."/>
            <person name="Yan T."/>
            <person name="Shi P."/>
            <person name="Liu M."/>
            <person name="Fu X."/>
            <person name="Pan Q."/>
            <person name="Wang Y."/>
            <person name="Lv Z."/>
            <person name="Lu X."/>
            <person name="Zhang F."/>
            <person name="Jiang W."/>
            <person name="Ma Y."/>
            <person name="Chen M."/>
            <person name="Hao X."/>
            <person name="Li L."/>
            <person name="Tang Y."/>
            <person name="Lv G."/>
            <person name="Zhou Y."/>
            <person name="Sun X."/>
            <person name="Brodelius P.E."/>
            <person name="Rose J.K.C."/>
            <person name="Tang K."/>
        </authorList>
    </citation>
    <scope>NUCLEOTIDE SEQUENCE [LARGE SCALE GENOMIC DNA]</scope>
    <source>
        <strain evidence="3">cv. Huhao1</strain>
        <tissue evidence="2">Leaf</tissue>
    </source>
</reference>
<sequence length="451" mass="51913">MDMESRETDIIRNTVQSIFECVKEKVPAPLDLSSIYMAPSSLRDLSPSSFDPRVVSIGPLHRDDANVQAFEEQKATFVADLLIRLESSPEQTLEACVHKVIVSIDRTKACYAGIKDYSDIDFAKIMVMDACFILEFMCKVYERSQASSFLKTTSHFLKRPVENTNILLEQSIYYDLVLLENQIPLFVLNDIFECTIMKFEPFATLFNFIAPIFEFLNLFEAKLNFPDISTITYSDHILGLLHKCYKPPDNNKSSDFPSSTIYSVVELDRAGVNFQPNRDEEWPLAIKVRNMFPCFPLPWCKPVLRMPVLRINHFTELVLRNLIAYEQSSRDHHSYVTSYAIAMDMLINTKDDVSMLVESAVLINHMGSNEEAANMMNKICKEVAWWHFLYSKEWKILSRYCNGYWPKKVAWLRRTYFNSPWNIIALVAGVVLFALTVIQTLYAIKPAGNNS</sequence>
<comment type="caution">
    <text evidence="2">The sequence shown here is derived from an EMBL/GenBank/DDBJ whole genome shotgun (WGS) entry which is preliminary data.</text>
</comment>
<evidence type="ECO:0000313" key="3">
    <source>
        <dbReference type="Proteomes" id="UP000245207"/>
    </source>
</evidence>
<evidence type="ECO:0000256" key="1">
    <source>
        <dbReference type="SAM" id="Phobius"/>
    </source>
</evidence>
<dbReference type="InterPro" id="IPR004158">
    <property type="entry name" value="DUF247_pln"/>
</dbReference>
<dbReference type="AlphaFoldDB" id="A0A2U1L258"/>
<dbReference type="Proteomes" id="UP000245207">
    <property type="component" value="Unassembled WGS sequence"/>
</dbReference>
<evidence type="ECO:0000313" key="2">
    <source>
        <dbReference type="EMBL" id="PWA43102.1"/>
    </source>
</evidence>
<feature type="transmembrane region" description="Helical" evidence="1">
    <location>
        <begin position="421"/>
        <end position="444"/>
    </location>
</feature>
<gene>
    <name evidence="2" type="ORF">CTI12_AA538960</name>
</gene>
<keyword evidence="3" id="KW-1185">Reference proteome</keyword>
<proteinExistence type="predicted"/>
<dbReference type="PANTHER" id="PTHR31170">
    <property type="entry name" value="BNAC04G53230D PROTEIN"/>
    <property type="match status" value="1"/>
</dbReference>
<keyword evidence="1" id="KW-0812">Transmembrane</keyword>
<dbReference type="Pfam" id="PF03140">
    <property type="entry name" value="DUF247"/>
    <property type="match status" value="1"/>
</dbReference>
<dbReference type="STRING" id="35608.A0A2U1L258"/>
<protein>
    <submittedName>
        <fullName evidence="2">Uncharacterized protein</fullName>
    </submittedName>
</protein>
<keyword evidence="1" id="KW-1133">Transmembrane helix</keyword>
<keyword evidence="1" id="KW-0472">Membrane</keyword>
<dbReference type="PANTHER" id="PTHR31170:SF25">
    <property type="entry name" value="BNAA09G04570D PROTEIN"/>
    <property type="match status" value="1"/>
</dbReference>
<dbReference type="OrthoDB" id="591587at2759"/>
<name>A0A2U1L258_ARTAN</name>
<dbReference type="EMBL" id="PKPP01012017">
    <property type="protein sequence ID" value="PWA43102.1"/>
    <property type="molecule type" value="Genomic_DNA"/>
</dbReference>
<accession>A0A2U1L258</accession>
<organism evidence="2 3">
    <name type="scientific">Artemisia annua</name>
    <name type="common">Sweet wormwood</name>
    <dbReference type="NCBI Taxonomy" id="35608"/>
    <lineage>
        <taxon>Eukaryota</taxon>
        <taxon>Viridiplantae</taxon>
        <taxon>Streptophyta</taxon>
        <taxon>Embryophyta</taxon>
        <taxon>Tracheophyta</taxon>
        <taxon>Spermatophyta</taxon>
        <taxon>Magnoliopsida</taxon>
        <taxon>eudicotyledons</taxon>
        <taxon>Gunneridae</taxon>
        <taxon>Pentapetalae</taxon>
        <taxon>asterids</taxon>
        <taxon>campanulids</taxon>
        <taxon>Asterales</taxon>
        <taxon>Asteraceae</taxon>
        <taxon>Asteroideae</taxon>
        <taxon>Anthemideae</taxon>
        <taxon>Artemisiinae</taxon>
        <taxon>Artemisia</taxon>
    </lineage>
</organism>